<dbReference type="Proteomes" id="UP001155241">
    <property type="component" value="Unassembled WGS sequence"/>
</dbReference>
<dbReference type="RefSeq" id="WP_252855867.1">
    <property type="nucleotide sequence ID" value="NZ_JAMXLR010000092.1"/>
</dbReference>
<keyword evidence="4" id="KW-1185">Reference proteome</keyword>
<evidence type="ECO:0000313" key="4">
    <source>
        <dbReference type="Proteomes" id="UP001155241"/>
    </source>
</evidence>
<feature type="compositionally biased region" description="Low complexity" evidence="1">
    <location>
        <begin position="169"/>
        <end position="236"/>
    </location>
</feature>
<evidence type="ECO:0008006" key="5">
    <source>
        <dbReference type="Google" id="ProtNLM"/>
    </source>
</evidence>
<feature type="region of interest" description="Disordered" evidence="1">
    <location>
        <begin position="162"/>
        <end position="380"/>
    </location>
</feature>
<reference evidence="3" key="1">
    <citation type="submission" date="2022-06" db="EMBL/GenBank/DDBJ databases">
        <title>Aeoliella straminimaris, a novel planctomycete from sediments.</title>
        <authorList>
            <person name="Vitorino I.R."/>
            <person name="Lage O.M."/>
        </authorList>
    </citation>
    <scope>NUCLEOTIDE SEQUENCE</scope>
    <source>
        <strain evidence="3">ICT_H6.2</strain>
    </source>
</reference>
<protein>
    <recommendedName>
        <fullName evidence="5">Tetratricopeptide repeat protein</fullName>
    </recommendedName>
</protein>
<feature type="compositionally biased region" description="Acidic residues" evidence="1">
    <location>
        <begin position="321"/>
        <end position="330"/>
    </location>
</feature>
<feature type="signal peptide" evidence="2">
    <location>
        <begin position="1"/>
        <end position="20"/>
    </location>
</feature>
<name>A0A9X2FEW5_9BACT</name>
<accession>A0A9X2FEW5</accession>
<feature type="chain" id="PRO_5040784257" description="Tetratricopeptide repeat protein" evidence="2">
    <location>
        <begin position="21"/>
        <end position="402"/>
    </location>
</feature>
<evidence type="ECO:0000313" key="3">
    <source>
        <dbReference type="EMBL" id="MCO6047760.1"/>
    </source>
</evidence>
<dbReference type="SUPFAM" id="SSF48452">
    <property type="entry name" value="TPR-like"/>
    <property type="match status" value="1"/>
</dbReference>
<comment type="caution">
    <text evidence="3">The sequence shown here is derived from an EMBL/GenBank/DDBJ whole genome shotgun (WGS) entry which is preliminary data.</text>
</comment>
<dbReference type="Gene3D" id="1.25.40.10">
    <property type="entry name" value="Tetratricopeptide repeat domain"/>
    <property type="match status" value="1"/>
</dbReference>
<dbReference type="EMBL" id="JAMXLR010000092">
    <property type="protein sequence ID" value="MCO6047760.1"/>
    <property type="molecule type" value="Genomic_DNA"/>
</dbReference>
<organism evidence="3 4">
    <name type="scientific">Aeoliella straminimaris</name>
    <dbReference type="NCBI Taxonomy" id="2954799"/>
    <lineage>
        <taxon>Bacteria</taxon>
        <taxon>Pseudomonadati</taxon>
        <taxon>Planctomycetota</taxon>
        <taxon>Planctomycetia</taxon>
        <taxon>Pirellulales</taxon>
        <taxon>Lacipirellulaceae</taxon>
        <taxon>Aeoliella</taxon>
    </lineage>
</organism>
<dbReference type="InterPro" id="IPR011990">
    <property type="entry name" value="TPR-like_helical_dom_sf"/>
</dbReference>
<feature type="compositionally biased region" description="Low complexity" evidence="1">
    <location>
        <begin position="281"/>
        <end position="310"/>
    </location>
</feature>
<evidence type="ECO:0000256" key="1">
    <source>
        <dbReference type="SAM" id="MobiDB-lite"/>
    </source>
</evidence>
<keyword evidence="2" id="KW-0732">Signal</keyword>
<proteinExistence type="predicted"/>
<dbReference type="AlphaFoldDB" id="A0A9X2FEW5"/>
<feature type="compositionally biased region" description="Low complexity" evidence="1">
    <location>
        <begin position="244"/>
        <end position="273"/>
    </location>
</feature>
<sequence length="402" mass="44841">MKTLFSIVLLTIGSAGPLYAAEANQDVATQLNSANALLRDGDVEGAMAAYQQLEQLGPPSAALIYNHAVAQYRHGDVAAAAEQFKSVAASDDDAIAAKARFNLGNCDYVSALQLVEQDRPAAIDRLRSAIEHYRSALDVDTADAEARANIELAAQMIDRLQEEERQEQEQQQEQQQQQDRQQQDQQDQQGEQQDQQQDSSQQSQDQNQSSAEQQNSEQQNSDSSEQSQQEDQQSDNQEAENQEAQDQQASDGQSQSEQQQPEDQQAQEQQAGEDASESEEQQQQNAETQNQPQASTQSMSQEQASQQESQEIGEEQNSGAESDEISEEQANEPPKGELSAVEQSDEQDADEQQAAGKVLKEGEMTEEEADKMLQSIRDRDMLRRLRREATERSRHIPVDRDW</sequence>
<evidence type="ECO:0000256" key="2">
    <source>
        <dbReference type="SAM" id="SignalP"/>
    </source>
</evidence>
<gene>
    <name evidence="3" type="ORF">NG895_27975</name>
</gene>